<keyword evidence="2" id="KW-1185">Reference proteome</keyword>
<accession>A0ACD6ADY6</accession>
<reference evidence="1" key="2">
    <citation type="submission" date="2025-09" db="UniProtKB">
        <authorList>
            <consortium name="EnsemblPlants"/>
        </authorList>
    </citation>
    <scope>IDENTIFICATION</scope>
</reference>
<evidence type="ECO:0000313" key="1">
    <source>
        <dbReference type="EnsemblPlants" id="AVESA.00010b.r2.7DG1390660.1.CDS.1"/>
    </source>
</evidence>
<sequence>MMTKMTPQLARGLDKPVAKRTRAATKWRDWKNLPTDLVEDISGRLITFDVAEYLRFRATCKSWRDCTDNPRTGDGMDPRFRPRDWIVLYRCSDPSGRTLVNVATGARAYINFPELATHDQLGIADGLLVLVNKGGNDVSLLNPLTGALIRFPPLTIDAAVNLPSLFGPSSFPTEWLPVDPTAIIGAGIDDSTSPSTLVLCLRPGRHLIVCAKPGDENWAYGRISEKSTAGKVALVQSPVTFGGRCYFTTEAGEIMALDLSPGARWPVLTFLLDEDPLVNAEISSFLIRSQGRMLMVRYMFGANLVQVGGYDKTEIFMWRGCPSRLEVFEVDVTGRRLVGQSGVGDGQAAFVGRLTLSWSPPRSSPRSLPIRCTSTIICDNVVILGPTTSRIGRLRSPEPPRVEVAGLILVLATGSWKIIWWSATSRRNTYCMYWLIFCELGRRFSTCCIYIHSVPNSQMFYARCNVENPYNVVHVKLSVPRKSHQAVGTIFSATWQSTIYLICSHMVF</sequence>
<dbReference type="Proteomes" id="UP001732700">
    <property type="component" value="Chromosome 7D"/>
</dbReference>
<name>A0ACD6ADY6_AVESA</name>
<reference evidence="1" key="1">
    <citation type="submission" date="2021-05" db="EMBL/GenBank/DDBJ databases">
        <authorList>
            <person name="Scholz U."/>
            <person name="Mascher M."/>
            <person name="Fiebig A."/>
        </authorList>
    </citation>
    <scope>NUCLEOTIDE SEQUENCE [LARGE SCALE GENOMIC DNA]</scope>
</reference>
<organism evidence="1 2">
    <name type="scientific">Avena sativa</name>
    <name type="common">Oat</name>
    <dbReference type="NCBI Taxonomy" id="4498"/>
    <lineage>
        <taxon>Eukaryota</taxon>
        <taxon>Viridiplantae</taxon>
        <taxon>Streptophyta</taxon>
        <taxon>Embryophyta</taxon>
        <taxon>Tracheophyta</taxon>
        <taxon>Spermatophyta</taxon>
        <taxon>Magnoliopsida</taxon>
        <taxon>Liliopsida</taxon>
        <taxon>Poales</taxon>
        <taxon>Poaceae</taxon>
        <taxon>BOP clade</taxon>
        <taxon>Pooideae</taxon>
        <taxon>Poodae</taxon>
        <taxon>Poeae</taxon>
        <taxon>Poeae Chloroplast Group 1 (Aveneae type)</taxon>
        <taxon>Aveninae</taxon>
        <taxon>Avena</taxon>
    </lineage>
</organism>
<dbReference type="EnsemblPlants" id="AVESA.00010b.r2.7DG1390660.1">
    <property type="protein sequence ID" value="AVESA.00010b.r2.7DG1390660.1.CDS.1"/>
    <property type="gene ID" value="AVESA.00010b.r2.7DG1390660"/>
</dbReference>
<evidence type="ECO:0000313" key="2">
    <source>
        <dbReference type="Proteomes" id="UP001732700"/>
    </source>
</evidence>
<proteinExistence type="predicted"/>
<protein>
    <submittedName>
        <fullName evidence="1">Uncharacterized protein</fullName>
    </submittedName>
</protein>